<name>A0ABX3F398_ACTNA</name>
<dbReference type="EMBL" id="MSKX01000010">
    <property type="protein sequence ID" value="OLO84784.1"/>
    <property type="molecule type" value="Genomic_DNA"/>
</dbReference>
<comment type="caution">
    <text evidence="1">The sequence shown here is derived from an EMBL/GenBank/DDBJ whole genome shotgun (WGS) entry which is preliminary data.</text>
</comment>
<evidence type="ECO:0000313" key="1">
    <source>
        <dbReference type="EMBL" id="OLO84784.1"/>
    </source>
</evidence>
<organism evidence="1 2">
    <name type="scientific">Actinomyces naeslundii</name>
    <dbReference type="NCBI Taxonomy" id="1655"/>
    <lineage>
        <taxon>Bacteria</taxon>
        <taxon>Bacillati</taxon>
        <taxon>Actinomycetota</taxon>
        <taxon>Actinomycetes</taxon>
        <taxon>Actinomycetales</taxon>
        <taxon>Actinomycetaceae</taxon>
        <taxon>Actinomyces</taxon>
    </lineage>
</organism>
<sequence length="75" mass="8253">MDKRIIDDARIMDRVGGDLAFLILFLMQGESLCPGESSSHRRRTADGTPDRLVEYIALLSEHGFDVSASVEGESV</sequence>
<dbReference type="Proteomes" id="UP000186781">
    <property type="component" value="Unassembled WGS sequence"/>
</dbReference>
<proteinExistence type="predicted"/>
<gene>
    <name evidence="1" type="ORF">BKH13_03385</name>
</gene>
<protein>
    <submittedName>
        <fullName evidence="1">Uncharacterized protein</fullName>
    </submittedName>
</protein>
<evidence type="ECO:0000313" key="2">
    <source>
        <dbReference type="Proteomes" id="UP000186781"/>
    </source>
</evidence>
<keyword evidence="2" id="KW-1185">Reference proteome</keyword>
<reference evidence="1 2" key="1">
    <citation type="submission" date="2016-12" db="EMBL/GenBank/DDBJ databases">
        <title>Genomic comparison of strains in the 'Actinomyces naeslundii' group.</title>
        <authorList>
            <person name="Mughal S.R."/>
            <person name="Do T."/>
            <person name="Gilbert S.C."/>
            <person name="Witherden E.A."/>
            <person name="Didelot X."/>
            <person name="Beighton D."/>
        </authorList>
    </citation>
    <scope>NUCLEOTIDE SEQUENCE [LARGE SCALE GENOMIC DNA]</scope>
    <source>
        <strain evidence="1 2">WE6B-3</strain>
    </source>
</reference>
<accession>A0ABX3F398</accession>